<dbReference type="InterPro" id="IPR001867">
    <property type="entry name" value="OmpR/PhoB-type_DNA-bd"/>
</dbReference>
<dbReference type="PROSITE" id="PS51755">
    <property type="entry name" value="OMPR_PHOB"/>
    <property type="match status" value="1"/>
</dbReference>
<dbReference type="Pfam" id="PF00486">
    <property type="entry name" value="Trans_reg_C"/>
    <property type="match status" value="1"/>
</dbReference>
<gene>
    <name evidence="10" type="ORF">GTP41_14065</name>
</gene>
<dbReference type="PANTHER" id="PTHR48111">
    <property type="entry name" value="REGULATOR OF RPOS"/>
    <property type="match status" value="1"/>
</dbReference>
<evidence type="ECO:0000256" key="3">
    <source>
        <dbReference type="ARBA" id="ARBA00023015"/>
    </source>
</evidence>
<dbReference type="SMART" id="SM00448">
    <property type="entry name" value="REC"/>
    <property type="match status" value="1"/>
</dbReference>
<evidence type="ECO:0000256" key="6">
    <source>
        <dbReference type="PROSITE-ProRule" id="PRU00169"/>
    </source>
</evidence>
<dbReference type="InterPro" id="IPR011006">
    <property type="entry name" value="CheY-like_superfamily"/>
</dbReference>
<dbReference type="AlphaFoldDB" id="A0A6N9HHY3"/>
<dbReference type="Gene3D" id="1.10.10.10">
    <property type="entry name" value="Winged helix-like DNA-binding domain superfamily/Winged helix DNA-binding domain"/>
    <property type="match status" value="1"/>
</dbReference>
<evidence type="ECO:0000256" key="4">
    <source>
        <dbReference type="ARBA" id="ARBA00023125"/>
    </source>
</evidence>
<reference evidence="10 11" key="1">
    <citation type="submission" date="2019-12" db="EMBL/GenBank/DDBJ databases">
        <title>Novel species isolated from a subtropical stream in China.</title>
        <authorList>
            <person name="Lu H."/>
        </authorList>
    </citation>
    <scope>NUCLEOTIDE SEQUENCE [LARGE SCALE GENOMIC DNA]</scope>
    <source>
        <strain evidence="10 11">DS3</strain>
    </source>
</reference>
<evidence type="ECO:0000256" key="2">
    <source>
        <dbReference type="ARBA" id="ARBA00023012"/>
    </source>
</evidence>
<accession>A0A6N9HHY3</accession>
<dbReference type="Gene3D" id="6.10.250.690">
    <property type="match status" value="1"/>
</dbReference>
<dbReference type="PANTHER" id="PTHR48111:SF67">
    <property type="entry name" value="TRANSCRIPTIONAL REGULATORY PROTEIN TCTD"/>
    <property type="match status" value="1"/>
</dbReference>
<dbReference type="InterPro" id="IPR039420">
    <property type="entry name" value="WalR-like"/>
</dbReference>
<keyword evidence="4 7" id="KW-0238">DNA-binding</keyword>
<keyword evidence="11" id="KW-1185">Reference proteome</keyword>
<evidence type="ECO:0000313" key="10">
    <source>
        <dbReference type="EMBL" id="MYN03218.1"/>
    </source>
</evidence>
<feature type="DNA-binding region" description="OmpR/PhoB-type" evidence="7">
    <location>
        <begin position="124"/>
        <end position="218"/>
    </location>
</feature>
<proteinExistence type="predicted"/>
<keyword evidence="5" id="KW-0804">Transcription</keyword>
<evidence type="ECO:0000259" key="8">
    <source>
        <dbReference type="PROSITE" id="PS50110"/>
    </source>
</evidence>
<keyword evidence="2" id="KW-0902">Two-component regulatory system</keyword>
<keyword evidence="1 6" id="KW-0597">Phosphoprotein</keyword>
<dbReference type="Proteomes" id="UP000448575">
    <property type="component" value="Unassembled WGS sequence"/>
</dbReference>
<dbReference type="GO" id="GO:0005829">
    <property type="term" value="C:cytosol"/>
    <property type="evidence" value="ECO:0007669"/>
    <property type="project" value="TreeGrafter"/>
</dbReference>
<evidence type="ECO:0000256" key="1">
    <source>
        <dbReference type="ARBA" id="ARBA00022553"/>
    </source>
</evidence>
<name>A0A6N9HHY3_9BURK</name>
<protein>
    <submittedName>
        <fullName evidence="10">Response regulator</fullName>
    </submittedName>
</protein>
<dbReference type="GO" id="GO:0032993">
    <property type="term" value="C:protein-DNA complex"/>
    <property type="evidence" value="ECO:0007669"/>
    <property type="project" value="TreeGrafter"/>
</dbReference>
<dbReference type="EMBL" id="WWCJ01000009">
    <property type="protein sequence ID" value="MYN03218.1"/>
    <property type="molecule type" value="Genomic_DNA"/>
</dbReference>
<dbReference type="InterPro" id="IPR036388">
    <property type="entry name" value="WH-like_DNA-bd_sf"/>
</dbReference>
<feature type="modified residue" description="4-aspartylphosphate" evidence="6">
    <location>
        <position position="51"/>
    </location>
</feature>
<organism evidence="10 11">
    <name type="scientific">Pseudoduganella guangdongensis</name>
    <dbReference type="NCBI Taxonomy" id="2692179"/>
    <lineage>
        <taxon>Bacteria</taxon>
        <taxon>Pseudomonadati</taxon>
        <taxon>Pseudomonadota</taxon>
        <taxon>Betaproteobacteria</taxon>
        <taxon>Burkholderiales</taxon>
        <taxon>Oxalobacteraceae</taxon>
        <taxon>Telluria group</taxon>
        <taxon>Pseudoduganella</taxon>
    </lineage>
</organism>
<dbReference type="CDD" id="cd00383">
    <property type="entry name" value="trans_reg_C"/>
    <property type="match status" value="1"/>
</dbReference>
<keyword evidence="3" id="KW-0805">Transcription regulation</keyword>
<dbReference type="SMART" id="SM00862">
    <property type="entry name" value="Trans_reg_C"/>
    <property type="match status" value="1"/>
</dbReference>
<evidence type="ECO:0000256" key="5">
    <source>
        <dbReference type="ARBA" id="ARBA00023163"/>
    </source>
</evidence>
<dbReference type="FunFam" id="3.40.50.2300:FF:000002">
    <property type="entry name" value="DNA-binding response regulator PhoP"/>
    <property type="match status" value="1"/>
</dbReference>
<sequence>MKILLVEDDPSLASGLQVALRRANYTVEHVDDGPAAIQALALTQFDLLVLDLGLPTLDGTAVLQALRARDNPIPVLVLSARDSTRDRVQGLDLGADDYLTKPFELDELLARMRVLLRRRSGRQVNQLTLGELSLNPESLSATWQGRPVELQRLEFMLLLQLAENPQRVFNRAQLEESLYGWGEGAESNTIDVHVHHLRRKITPSVIKTIRGVGYRMGDLAA</sequence>
<evidence type="ECO:0000256" key="7">
    <source>
        <dbReference type="PROSITE-ProRule" id="PRU01091"/>
    </source>
</evidence>
<dbReference type="RefSeq" id="WP_161026193.1">
    <property type="nucleotide sequence ID" value="NZ_WWCJ01000009.1"/>
</dbReference>
<dbReference type="Gene3D" id="3.40.50.2300">
    <property type="match status" value="1"/>
</dbReference>
<dbReference type="GO" id="GO:0000156">
    <property type="term" value="F:phosphorelay response regulator activity"/>
    <property type="evidence" value="ECO:0007669"/>
    <property type="project" value="TreeGrafter"/>
</dbReference>
<feature type="domain" description="Response regulatory" evidence="8">
    <location>
        <begin position="2"/>
        <end position="116"/>
    </location>
</feature>
<comment type="caution">
    <text evidence="10">The sequence shown here is derived from an EMBL/GenBank/DDBJ whole genome shotgun (WGS) entry which is preliminary data.</text>
</comment>
<dbReference type="SUPFAM" id="SSF52172">
    <property type="entry name" value="CheY-like"/>
    <property type="match status" value="1"/>
</dbReference>
<evidence type="ECO:0000313" key="11">
    <source>
        <dbReference type="Proteomes" id="UP000448575"/>
    </source>
</evidence>
<dbReference type="PROSITE" id="PS50110">
    <property type="entry name" value="RESPONSE_REGULATORY"/>
    <property type="match status" value="1"/>
</dbReference>
<feature type="domain" description="OmpR/PhoB-type" evidence="9">
    <location>
        <begin position="124"/>
        <end position="218"/>
    </location>
</feature>
<dbReference type="InterPro" id="IPR001789">
    <property type="entry name" value="Sig_transdc_resp-reg_receiver"/>
</dbReference>
<dbReference type="GO" id="GO:0000976">
    <property type="term" value="F:transcription cis-regulatory region binding"/>
    <property type="evidence" value="ECO:0007669"/>
    <property type="project" value="TreeGrafter"/>
</dbReference>
<dbReference type="Pfam" id="PF00072">
    <property type="entry name" value="Response_reg"/>
    <property type="match status" value="1"/>
</dbReference>
<evidence type="ECO:0000259" key="9">
    <source>
        <dbReference type="PROSITE" id="PS51755"/>
    </source>
</evidence>
<dbReference type="GO" id="GO:0006355">
    <property type="term" value="P:regulation of DNA-templated transcription"/>
    <property type="evidence" value="ECO:0007669"/>
    <property type="project" value="InterPro"/>
</dbReference>
<dbReference type="CDD" id="cd17624">
    <property type="entry name" value="REC_OmpR_PmrA-like"/>
    <property type="match status" value="1"/>
</dbReference>